<dbReference type="SUPFAM" id="SSF50494">
    <property type="entry name" value="Trypsin-like serine proteases"/>
    <property type="match status" value="1"/>
</dbReference>
<dbReference type="SMART" id="SM00020">
    <property type="entry name" value="Tryp_SPc"/>
    <property type="match status" value="1"/>
</dbReference>
<dbReference type="Gene3D" id="2.40.10.10">
    <property type="entry name" value="Trypsin-like serine proteases"/>
    <property type="match status" value="1"/>
</dbReference>
<dbReference type="AlphaFoldDB" id="A0A1I7Y323"/>
<feature type="chain" id="PRO_5012791657" evidence="3">
    <location>
        <begin position="16"/>
        <end position="709"/>
    </location>
</feature>
<evidence type="ECO:0000256" key="2">
    <source>
        <dbReference type="ARBA" id="ARBA00024195"/>
    </source>
</evidence>
<accession>A0A1I7Y323</accession>
<keyword evidence="3" id="KW-0732">Signal</keyword>
<feature type="domain" description="Peptidase S1" evidence="4">
    <location>
        <begin position="28"/>
        <end position="272"/>
    </location>
</feature>
<dbReference type="GO" id="GO:0004252">
    <property type="term" value="F:serine-type endopeptidase activity"/>
    <property type="evidence" value="ECO:0007669"/>
    <property type="project" value="InterPro"/>
</dbReference>
<dbReference type="InterPro" id="IPR043504">
    <property type="entry name" value="Peptidase_S1_PA_chymotrypsin"/>
</dbReference>
<dbReference type="InterPro" id="IPR001314">
    <property type="entry name" value="Peptidase_S1A"/>
</dbReference>
<dbReference type="InterPro" id="IPR051487">
    <property type="entry name" value="Ser/Thr_Proteases_Immune/Dev"/>
</dbReference>
<comment type="similarity">
    <text evidence="2">Belongs to the peptidase S1 family. CLIP subfamily.</text>
</comment>
<dbReference type="PROSITE" id="PS50240">
    <property type="entry name" value="TRYPSIN_DOM"/>
    <property type="match status" value="1"/>
</dbReference>
<dbReference type="PANTHER" id="PTHR24256">
    <property type="entry name" value="TRYPTASE-RELATED"/>
    <property type="match status" value="1"/>
</dbReference>
<dbReference type="GO" id="GO:0016791">
    <property type="term" value="F:phosphatase activity"/>
    <property type="evidence" value="ECO:0007669"/>
    <property type="project" value="UniProtKB-ARBA"/>
</dbReference>
<dbReference type="WBParaSite" id="L893_g12236.t1">
    <property type="protein sequence ID" value="L893_g12236.t1"/>
    <property type="gene ID" value="L893_g12236"/>
</dbReference>
<dbReference type="Gene3D" id="3.40.50.1240">
    <property type="entry name" value="Phosphoglycerate mutase-like"/>
    <property type="match status" value="1"/>
</dbReference>
<dbReference type="PROSITE" id="PS00134">
    <property type="entry name" value="TRYPSIN_HIS"/>
    <property type="match status" value="1"/>
</dbReference>
<reference evidence="6" key="1">
    <citation type="submission" date="2016-11" db="UniProtKB">
        <authorList>
            <consortium name="WormBaseParasite"/>
        </authorList>
    </citation>
    <scope>IDENTIFICATION</scope>
</reference>
<keyword evidence="1" id="KW-1015">Disulfide bond</keyword>
<evidence type="ECO:0000313" key="5">
    <source>
        <dbReference type="Proteomes" id="UP000095287"/>
    </source>
</evidence>
<dbReference type="GO" id="GO:0006508">
    <property type="term" value="P:proteolysis"/>
    <property type="evidence" value="ECO:0007669"/>
    <property type="project" value="InterPro"/>
</dbReference>
<dbReference type="InterPro" id="IPR001254">
    <property type="entry name" value="Trypsin_dom"/>
</dbReference>
<dbReference type="Proteomes" id="UP000095287">
    <property type="component" value="Unplaced"/>
</dbReference>
<dbReference type="InterPro" id="IPR000560">
    <property type="entry name" value="His_Pase_clade-2"/>
</dbReference>
<protein>
    <submittedName>
        <fullName evidence="6">Peptidase S1 domain-containing protein</fullName>
    </submittedName>
</protein>
<dbReference type="InterPro" id="IPR018114">
    <property type="entry name" value="TRYPSIN_HIS"/>
</dbReference>
<dbReference type="PRINTS" id="PR00722">
    <property type="entry name" value="CHYMOTRYPSIN"/>
</dbReference>
<proteinExistence type="inferred from homology"/>
<name>A0A1I7Y323_9BILA</name>
<dbReference type="FunFam" id="2.40.10.10:FF:000068">
    <property type="entry name" value="transmembrane protease serine 2"/>
    <property type="match status" value="1"/>
</dbReference>
<evidence type="ECO:0000259" key="4">
    <source>
        <dbReference type="PROSITE" id="PS50240"/>
    </source>
</evidence>
<dbReference type="Pfam" id="PF00089">
    <property type="entry name" value="Trypsin"/>
    <property type="match status" value="1"/>
</dbReference>
<evidence type="ECO:0000256" key="3">
    <source>
        <dbReference type="SAM" id="SignalP"/>
    </source>
</evidence>
<dbReference type="InterPro" id="IPR029033">
    <property type="entry name" value="His_PPase_superfam"/>
</dbReference>
<sequence length="709" mass="79698">MQWLYILLVLHFVKGKIVINFNSEIRSIVNGDYSFAPLSSKSSNYMVSIHGSSGGKVSWCGGSLISDRVVLTAAHCTMNTLGERYRALNVLVNHLGLYERGDAVEVDSIVTHPNYEVGTQREDDIALLFLKDAVPLCSYPNYTETVDLIMTAADSSTTSLFKATDCSLKGWGITEEGDMSPQLRTLKLDDRRLLEYDTFYFETPGQSKACHGDSGGPVVCELPDGSLYQIGVAVGIYSDNSDAGTLDSCHDSKYVVVTDLRRHEEFIRNVLQDHGQNRTYVSMTVVVLVFALLASAVVSGHSDTHLPRRSVPSDPNHRMILFGFRHGNRNPEKFLEENPRKWGHEGDTELTLFGKRQGFGLGKEMRNFAKTLVRVNFIPKEAKFYSSSANRCQMTLQSALAGFYPPQSFATWNAALDWTPVPYTIDDPLLRMYAVENCPTSDKAWAPISDDNLPDLRQLIDDKKPILDYIANHTGWNASISNAADLADNILEIDLYNASYPEWLEHPTLPGYTKETLKKEILSFGESHQIKCAEYEPCRDMMAGYWLRNIIDYLEKFVDNRNRTYKLIGYASHTEITLAVMKLMYLTKSELTTSAGFVIEVREKSKDYELRLLYHDPNPIDEHVIYQADYAPELRNVSDAEDWVRVESFIALVEPRAFSDWESRCGRSVPSVKCGTEEVSKQEMAKSTASLSLTAPLAAALVAFWLQGQ</sequence>
<feature type="signal peptide" evidence="3">
    <location>
        <begin position="1"/>
        <end position="15"/>
    </location>
</feature>
<evidence type="ECO:0000313" key="6">
    <source>
        <dbReference type="WBParaSite" id="L893_g12236.t1"/>
    </source>
</evidence>
<dbReference type="Pfam" id="PF00328">
    <property type="entry name" value="His_Phos_2"/>
    <property type="match status" value="1"/>
</dbReference>
<keyword evidence="5" id="KW-1185">Reference proteome</keyword>
<organism evidence="5 6">
    <name type="scientific">Steinernema glaseri</name>
    <dbReference type="NCBI Taxonomy" id="37863"/>
    <lineage>
        <taxon>Eukaryota</taxon>
        <taxon>Metazoa</taxon>
        <taxon>Ecdysozoa</taxon>
        <taxon>Nematoda</taxon>
        <taxon>Chromadorea</taxon>
        <taxon>Rhabditida</taxon>
        <taxon>Tylenchina</taxon>
        <taxon>Panagrolaimomorpha</taxon>
        <taxon>Strongyloidoidea</taxon>
        <taxon>Steinernematidae</taxon>
        <taxon>Steinernema</taxon>
    </lineage>
</organism>
<evidence type="ECO:0000256" key="1">
    <source>
        <dbReference type="ARBA" id="ARBA00023157"/>
    </source>
</evidence>
<dbReference type="SUPFAM" id="SSF53254">
    <property type="entry name" value="Phosphoglycerate mutase-like"/>
    <property type="match status" value="1"/>
</dbReference>
<dbReference type="InterPro" id="IPR009003">
    <property type="entry name" value="Peptidase_S1_PA"/>
</dbReference>